<protein>
    <recommendedName>
        <fullName evidence="8">Pyridoxal phosphate phosphatase PHOSPHO2</fullName>
    </recommendedName>
</protein>
<dbReference type="Gene3D" id="3.40.50.1000">
    <property type="entry name" value="HAD superfamily/HAD-like"/>
    <property type="match status" value="1"/>
</dbReference>
<dbReference type="NCBIfam" id="TIGR01488">
    <property type="entry name" value="HAD-SF-IB"/>
    <property type="match status" value="1"/>
</dbReference>
<name>A0AAV2QYF6_MEGNR</name>
<dbReference type="PANTHER" id="PTHR20889:SF12">
    <property type="entry name" value="LP01149P"/>
    <property type="match status" value="1"/>
</dbReference>
<evidence type="ECO:0000313" key="6">
    <source>
        <dbReference type="EMBL" id="CAL4104600.1"/>
    </source>
</evidence>
<evidence type="ECO:0000256" key="1">
    <source>
        <dbReference type="ARBA" id="ARBA00001946"/>
    </source>
</evidence>
<gene>
    <name evidence="6" type="ORF">MNOR_LOCUS17813</name>
</gene>
<dbReference type="SUPFAM" id="SSF56784">
    <property type="entry name" value="HAD-like"/>
    <property type="match status" value="1"/>
</dbReference>
<dbReference type="GO" id="GO:0016791">
    <property type="term" value="F:phosphatase activity"/>
    <property type="evidence" value="ECO:0007669"/>
    <property type="project" value="InterPro"/>
</dbReference>
<keyword evidence="7" id="KW-1185">Reference proteome</keyword>
<proteinExistence type="inferred from homology"/>
<sequence>MLDVDTNSCEVMLMPNTVFSRLTRQWIISGKYIRRLNIPIAHALDLDVKRNFTNKVKQMEDNIVHKVLVAFDFDHTVIESNSDLWINRLAPGHKIPDELKSLYKKDGWTEYMQEVFKYLHREGCTRSAYEKCLDEIYLADGMRELITGIPLESSELIIISDSNSFFIDHILKKLGIRELFSAIFTNPASFDNKGLLNIEMYHEQDWCGLSTKNLCKGYILNEYVKSRAQKNVVFPHIAYVGDGTNDFCPSMRLRECDSTYPRCGFSLLNHIPKMETEKGLRIEAEVCPWDSGVEILELVLKYYKDLNTKEIPRERLRDPVKRKSDS</sequence>
<organism evidence="6 7">
    <name type="scientific">Meganyctiphanes norvegica</name>
    <name type="common">Northern krill</name>
    <name type="synonym">Thysanopoda norvegica</name>
    <dbReference type="NCBI Taxonomy" id="48144"/>
    <lineage>
        <taxon>Eukaryota</taxon>
        <taxon>Metazoa</taxon>
        <taxon>Ecdysozoa</taxon>
        <taxon>Arthropoda</taxon>
        <taxon>Crustacea</taxon>
        <taxon>Multicrustacea</taxon>
        <taxon>Malacostraca</taxon>
        <taxon>Eumalacostraca</taxon>
        <taxon>Eucarida</taxon>
        <taxon>Euphausiacea</taxon>
        <taxon>Euphausiidae</taxon>
        <taxon>Meganyctiphanes</taxon>
    </lineage>
</organism>
<dbReference type="Proteomes" id="UP001497623">
    <property type="component" value="Unassembled WGS sequence"/>
</dbReference>
<evidence type="ECO:0008006" key="8">
    <source>
        <dbReference type="Google" id="ProtNLM"/>
    </source>
</evidence>
<keyword evidence="3" id="KW-0479">Metal-binding</keyword>
<accession>A0AAV2QYF6</accession>
<comment type="cofactor">
    <cofactor evidence="1">
        <name>Mg(2+)</name>
        <dbReference type="ChEBI" id="CHEBI:18420"/>
    </cofactor>
</comment>
<keyword evidence="5" id="KW-0460">Magnesium</keyword>
<dbReference type="GO" id="GO:0046872">
    <property type="term" value="F:metal ion binding"/>
    <property type="evidence" value="ECO:0007669"/>
    <property type="project" value="UniProtKB-KW"/>
</dbReference>
<evidence type="ECO:0000256" key="2">
    <source>
        <dbReference type="ARBA" id="ARBA00008541"/>
    </source>
</evidence>
<dbReference type="Pfam" id="PF06888">
    <property type="entry name" value="Put_Phosphatase"/>
    <property type="match status" value="1"/>
</dbReference>
<evidence type="ECO:0000256" key="5">
    <source>
        <dbReference type="ARBA" id="ARBA00022842"/>
    </source>
</evidence>
<dbReference type="InterPro" id="IPR006384">
    <property type="entry name" value="HAD_hydro_PyrdxlP_Pase-like"/>
</dbReference>
<dbReference type="PANTHER" id="PTHR20889">
    <property type="entry name" value="PHOSPHATASE, ORPHAN 1, 2"/>
    <property type="match status" value="1"/>
</dbReference>
<comment type="similarity">
    <text evidence="2">Belongs to the HAD-like hydrolase superfamily. PHOSPHO family.</text>
</comment>
<dbReference type="InterPro" id="IPR016965">
    <property type="entry name" value="Pase_PHOSPHO-typ"/>
</dbReference>
<keyword evidence="4" id="KW-0378">Hydrolase</keyword>
<dbReference type="NCBIfam" id="TIGR01489">
    <property type="entry name" value="DKMTPPase-SF"/>
    <property type="match status" value="1"/>
</dbReference>
<comment type="caution">
    <text evidence="6">The sequence shown here is derived from an EMBL/GenBank/DDBJ whole genome shotgun (WGS) entry which is preliminary data.</text>
</comment>
<evidence type="ECO:0000256" key="4">
    <source>
        <dbReference type="ARBA" id="ARBA00022801"/>
    </source>
</evidence>
<dbReference type="EMBL" id="CAXKWB010012432">
    <property type="protein sequence ID" value="CAL4104600.1"/>
    <property type="molecule type" value="Genomic_DNA"/>
</dbReference>
<evidence type="ECO:0000313" key="7">
    <source>
        <dbReference type="Proteomes" id="UP001497623"/>
    </source>
</evidence>
<reference evidence="6 7" key="1">
    <citation type="submission" date="2024-05" db="EMBL/GenBank/DDBJ databases">
        <authorList>
            <person name="Wallberg A."/>
        </authorList>
    </citation>
    <scope>NUCLEOTIDE SEQUENCE [LARGE SCALE GENOMIC DNA]</scope>
</reference>
<evidence type="ECO:0000256" key="3">
    <source>
        <dbReference type="ARBA" id="ARBA00022723"/>
    </source>
</evidence>
<dbReference type="AlphaFoldDB" id="A0AAV2QYF6"/>
<dbReference type="InterPro" id="IPR023214">
    <property type="entry name" value="HAD_sf"/>
</dbReference>
<dbReference type="InterPro" id="IPR036412">
    <property type="entry name" value="HAD-like_sf"/>
</dbReference>